<evidence type="ECO:0000313" key="2">
    <source>
        <dbReference type="EMBL" id="OZC01298.1"/>
    </source>
</evidence>
<keyword evidence="3" id="KW-1185">Reference proteome</keyword>
<feature type="region of interest" description="Disordered" evidence="1">
    <location>
        <begin position="138"/>
        <end position="158"/>
    </location>
</feature>
<name>A0A259TUS0_9BACT</name>
<dbReference type="AlphaFoldDB" id="A0A259TUS0"/>
<dbReference type="Proteomes" id="UP000216446">
    <property type="component" value="Unassembled WGS sequence"/>
</dbReference>
<feature type="compositionally biased region" description="Basic and acidic residues" evidence="1">
    <location>
        <begin position="65"/>
        <end position="79"/>
    </location>
</feature>
<sequence>MAHGSMSSTPDVPLADLPERYRPLLTRFDAVRPDCARVARLAVARGERTGKPYDLAFLRTLVERAERQTPADPSRRSPVEPEPYTEADLRRHVEGTFRRSEGLWDALREAEPHVVPAVLELVARLVGRLASWGLHGRDVRASTRGPEGEQPPSDYGRAVGRLTTGAARLAKDLADRDAGRDPEGTARRLARDQAAFASAVEAARRLLSGGPLVLPTPPPERVGDYRSWWAVTGGPGTPRGKRFGIKHGSVSKRFADRDNVLGPFPTKRAATDAAKRAVATPEDRRVGLFAVR</sequence>
<comment type="caution">
    <text evidence="2">The sequence shown here is derived from an EMBL/GenBank/DDBJ whole genome shotgun (WGS) entry which is preliminary data.</text>
</comment>
<gene>
    <name evidence="2" type="ORF">BSZ36_17780</name>
</gene>
<evidence type="ECO:0000313" key="3">
    <source>
        <dbReference type="Proteomes" id="UP000216446"/>
    </source>
</evidence>
<evidence type="ECO:0000256" key="1">
    <source>
        <dbReference type="SAM" id="MobiDB-lite"/>
    </source>
</evidence>
<protein>
    <submittedName>
        <fullName evidence="2">Uncharacterized protein</fullName>
    </submittedName>
</protein>
<dbReference type="InParanoid" id="A0A259TUS0"/>
<reference evidence="2 3" key="1">
    <citation type="submission" date="2016-11" db="EMBL/GenBank/DDBJ databases">
        <title>Study of marine rhodopsin-containing bacteria.</title>
        <authorList>
            <person name="Yoshizawa S."/>
            <person name="Kumagai Y."/>
            <person name="Kogure K."/>
        </authorList>
    </citation>
    <scope>NUCLEOTIDE SEQUENCE [LARGE SCALE GENOMIC DNA]</scope>
    <source>
        <strain evidence="2 3">SG-29</strain>
    </source>
</reference>
<accession>A0A259TUS0</accession>
<proteinExistence type="predicted"/>
<feature type="region of interest" description="Disordered" evidence="1">
    <location>
        <begin position="65"/>
        <end position="85"/>
    </location>
</feature>
<dbReference type="EMBL" id="MQWB01000011">
    <property type="protein sequence ID" value="OZC01298.1"/>
    <property type="molecule type" value="Genomic_DNA"/>
</dbReference>
<organism evidence="2 3">
    <name type="scientific">Rubricoccus marinus</name>
    <dbReference type="NCBI Taxonomy" id="716817"/>
    <lineage>
        <taxon>Bacteria</taxon>
        <taxon>Pseudomonadati</taxon>
        <taxon>Rhodothermota</taxon>
        <taxon>Rhodothermia</taxon>
        <taxon>Rhodothermales</taxon>
        <taxon>Rubricoccaceae</taxon>
        <taxon>Rubricoccus</taxon>
    </lineage>
</organism>